<organism evidence="1 2">
    <name type="scientific">Dreissena polymorpha</name>
    <name type="common">Zebra mussel</name>
    <name type="synonym">Mytilus polymorpha</name>
    <dbReference type="NCBI Taxonomy" id="45954"/>
    <lineage>
        <taxon>Eukaryota</taxon>
        <taxon>Metazoa</taxon>
        <taxon>Spiralia</taxon>
        <taxon>Lophotrochozoa</taxon>
        <taxon>Mollusca</taxon>
        <taxon>Bivalvia</taxon>
        <taxon>Autobranchia</taxon>
        <taxon>Heteroconchia</taxon>
        <taxon>Euheterodonta</taxon>
        <taxon>Imparidentia</taxon>
        <taxon>Neoheterodontei</taxon>
        <taxon>Myida</taxon>
        <taxon>Dreissenoidea</taxon>
        <taxon>Dreissenidae</taxon>
        <taxon>Dreissena</taxon>
    </lineage>
</organism>
<name>A0A9D4JJA6_DREPO</name>
<protein>
    <submittedName>
        <fullName evidence="1">Uncharacterized protein</fullName>
    </submittedName>
</protein>
<reference evidence="1" key="2">
    <citation type="submission" date="2020-11" db="EMBL/GenBank/DDBJ databases">
        <authorList>
            <person name="McCartney M.A."/>
            <person name="Auch B."/>
            <person name="Kono T."/>
            <person name="Mallez S."/>
            <person name="Becker A."/>
            <person name="Gohl D.M."/>
            <person name="Silverstein K.A.T."/>
            <person name="Koren S."/>
            <person name="Bechman K.B."/>
            <person name="Herman A."/>
            <person name="Abrahante J.E."/>
            <person name="Garbe J."/>
        </authorList>
    </citation>
    <scope>NUCLEOTIDE SEQUENCE</scope>
    <source>
        <strain evidence="1">Duluth1</strain>
        <tissue evidence="1">Whole animal</tissue>
    </source>
</reference>
<dbReference type="EMBL" id="JAIWYP010000006">
    <property type="protein sequence ID" value="KAH3812329.1"/>
    <property type="molecule type" value="Genomic_DNA"/>
</dbReference>
<gene>
    <name evidence="1" type="ORF">DPMN_140758</name>
</gene>
<accession>A0A9D4JJA6</accession>
<dbReference type="AlphaFoldDB" id="A0A9D4JJA6"/>
<sequence length="123" mass="14538">MYYKRRRGTKKFHRIWILRFRVRGTECRGEKHPRYLFRKRLSRRTKESVLVKEACSVIMHEATGCSYKDATEALQRTRIDVKPGEHKDANILQKSSTWLTTPYGRKMCKDKSGIVALQTPVYC</sequence>
<evidence type="ECO:0000313" key="1">
    <source>
        <dbReference type="EMBL" id="KAH3812329.1"/>
    </source>
</evidence>
<dbReference type="Proteomes" id="UP000828390">
    <property type="component" value="Unassembled WGS sequence"/>
</dbReference>
<proteinExistence type="predicted"/>
<evidence type="ECO:0000313" key="2">
    <source>
        <dbReference type="Proteomes" id="UP000828390"/>
    </source>
</evidence>
<comment type="caution">
    <text evidence="1">The sequence shown here is derived from an EMBL/GenBank/DDBJ whole genome shotgun (WGS) entry which is preliminary data.</text>
</comment>
<keyword evidence="2" id="KW-1185">Reference proteome</keyword>
<reference evidence="1" key="1">
    <citation type="journal article" date="2019" name="bioRxiv">
        <title>The Genome of the Zebra Mussel, Dreissena polymorpha: A Resource for Invasive Species Research.</title>
        <authorList>
            <person name="McCartney M.A."/>
            <person name="Auch B."/>
            <person name="Kono T."/>
            <person name="Mallez S."/>
            <person name="Zhang Y."/>
            <person name="Obille A."/>
            <person name="Becker A."/>
            <person name="Abrahante J.E."/>
            <person name="Garbe J."/>
            <person name="Badalamenti J.P."/>
            <person name="Herman A."/>
            <person name="Mangelson H."/>
            <person name="Liachko I."/>
            <person name="Sullivan S."/>
            <person name="Sone E.D."/>
            <person name="Koren S."/>
            <person name="Silverstein K.A.T."/>
            <person name="Beckman K.B."/>
            <person name="Gohl D.M."/>
        </authorList>
    </citation>
    <scope>NUCLEOTIDE SEQUENCE</scope>
    <source>
        <strain evidence="1">Duluth1</strain>
        <tissue evidence="1">Whole animal</tissue>
    </source>
</reference>